<dbReference type="RefSeq" id="WP_182502451.1">
    <property type="nucleotide sequence ID" value="NZ_JACJHX010000004.1"/>
</dbReference>
<evidence type="ECO:0000313" key="2">
    <source>
        <dbReference type="EMBL" id="MBA9026672.1"/>
    </source>
</evidence>
<keyword evidence="1" id="KW-0472">Membrane</keyword>
<proteinExistence type="predicted"/>
<evidence type="ECO:0000313" key="3">
    <source>
        <dbReference type="Proteomes" id="UP000626697"/>
    </source>
</evidence>
<keyword evidence="1" id="KW-1133">Transmembrane helix</keyword>
<reference evidence="2 3" key="1">
    <citation type="submission" date="2020-08" db="EMBL/GenBank/DDBJ databases">
        <title>Genomic Encyclopedia of Type Strains, Phase IV (KMG-IV): sequencing the most valuable type-strain genomes for metagenomic binning, comparative biology and taxonomic classification.</title>
        <authorList>
            <person name="Goeker M."/>
        </authorList>
    </citation>
    <scope>NUCLEOTIDE SEQUENCE [LARGE SCALE GENOMIC DNA]</scope>
    <source>
        <strain evidence="2 3">DSM 105481</strain>
    </source>
</reference>
<name>A0ABR6CNQ4_9BACI</name>
<keyword evidence="3" id="KW-1185">Reference proteome</keyword>
<dbReference type="EMBL" id="JACJHX010000004">
    <property type="protein sequence ID" value="MBA9026672.1"/>
    <property type="molecule type" value="Genomic_DNA"/>
</dbReference>
<gene>
    <name evidence="2" type="ORF">HNP81_001957</name>
</gene>
<organism evidence="2 3">
    <name type="scientific">Peribacillus huizhouensis</name>
    <dbReference type="NCBI Taxonomy" id="1501239"/>
    <lineage>
        <taxon>Bacteria</taxon>
        <taxon>Bacillati</taxon>
        <taxon>Bacillota</taxon>
        <taxon>Bacilli</taxon>
        <taxon>Bacillales</taxon>
        <taxon>Bacillaceae</taxon>
        <taxon>Peribacillus</taxon>
    </lineage>
</organism>
<dbReference type="Proteomes" id="UP000626697">
    <property type="component" value="Unassembled WGS sequence"/>
</dbReference>
<keyword evidence="1" id="KW-0812">Transmembrane</keyword>
<sequence length="207" mass="23779">MKKLIEQLRSLTMKEKVEYLIEYYSFHIIGIIVVLSVLVMGFNNFTNQPNELLSIRIVKNDISDKQAKELHRSLEKVFIDNKKETLSVQTINMKDIRENSEALIKLQKLGAEITAKEVDVLLVDKDVFHQFNKEGNLYNLNNFHAFDNWETIKYATDNDSTTITGIDVSEVPILSSIVTKGEPLIFVVMANTERMDGVENFVHLLTE</sequence>
<feature type="transmembrane region" description="Helical" evidence="1">
    <location>
        <begin position="21"/>
        <end position="42"/>
    </location>
</feature>
<evidence type="ECO:0000256" key="1">
    <source>
        <dbReference type="SAM" id="Phobius"/>
    </source>
</evidence>
<protein>
    <recommendedName>
        <fullName evidence="4">ABC transporter permease</fullName>
    </recommendedName>
</protein>
<accession>A0ABR6CNQ4</accession>
<evidence type="ECO:0008006" key="4">
    <source>
        <dbReference type="Google" id="ProtNLM"/>
    </source>
</evidence>
<comment type="caution">
    <text evidence="2">The sequence shown here is derived from an EMBL/GenBank/DDBJ whole genome shotgun (WGS) entry which is preliminary data.</text>
</comment>